<dbReference type="AlphaFoldDB" id="A0A8C5RBK5"/>
<evidence type="ECO:0000313" key="14">
    <source>
        <dbReference type="Proteomes" id="UP000694406"/>
    </source>
</evidence>
<dbReference type="PROSITE" id="PS51362">
    <property type="entry name" value="TGF_BETA_2"/>
    <property type="match status" value="1"/>
</dbReference>
<keyword evidence="6" id="KW-0732">Signal</keyword>
<dbReference type="Pfam" id="PF00019">
    <property type="entry name" value="TGF_beta"/>
    <property type="match status" value="1"/>
</dbReference>
<dbReference type="PRINTS" id="PR00672">
    <property type="entry name" value="INHIBINBC"/>
</dbReference>
<dbReference type="PANTHER" id="PTHR11848:SF6">
    <property type="entry name" value="INHIBIN BETA E CHAIN"/>
    <property type="match status" value="1"/>
</dbReference>
<dbReference type="SMART" id="SM00204">
    <property type="entry name" value="TGFB"/>
    <property type="match status" value="1"/>
</dbReference>
<dbReference type="GO" id="GO:0005179">
    <property type="term" value="F:hormone activity"/>
    <property type="evidence" value="ECO:0007669"/>
    <property type="project" value="UniProtKB-KW"/>
</dbReference>
<name>A0A8C5RBK5_LATLA</name>
<keyword evidence="9" id="KW-0325">Glycoprotein</keyword>
<dbReference type="GO" id="GO:0008083">
    <property type="term" value="F:growth factor activity"/>
    <property type="evidence" value="ECO:0007669"/>
    <property type="project" value="UniProtKB-KW"/>
</dbReference>
<keyword evidence="8" id="KW-1015">Disulfide bond</keyword>
<evidence type="ECO:0000256" key="11">
    <source>
        <dbReference type="RuleBase" id="RU000354"/>
    </source>
</evidence>
<dbReference type="Gene3D" id="2.60.120.970">
    <property type="match status" value="1"/>
</dbReference>
<dbReference type="FunFam" id="2.10.90.10:FF:000005">
    <property type="entry name" value="Inhibin beta A chain"/>
    <property type="match status" value="1"/>
</dbReference>
<evidence type="ECO:0000256" key="6">
    <source>
        <dbReference type="ARBA" id="ARBA00022729"/>
    </source>
</evidence>
<keyword evidence="5" id="KW-0372">Hormone</keyword>
<evidence type="ECO:0000259" key="12">
    <source>
        <dbReference type="PROSITE" id="PS51362"/>
    </source>
</evidence>
<evidence type="ECO:0000256" key="4">
    <source>
        <dbReference type="ARBA" id="ARBA00022525"/>
    </source>
</evidence>
<dbReference type="InterPro" id="IPR029034">
    <property type="entry name" value="Cystine-knot_cytokine"/>
</dbReference>
<reference evidence="13" key="1">
    <citation type="submission" date="2025-08" db="UniProtKB">
        <authorList>
            <consortium name="Ensembl"/>
        </authorList>
    </citation>
    <scope>IDENTIFICATION</scope>
</reference>
<evidence type="ECO:0000256" key="7">
    <source>
        <dbReference type="ARBA" id="ARBA00023030"/>
    </source>
</evidence>
<keyword evidence="14" id="KW-1185">Reference proteome</keyword>
<accession>A0A8C5RBK5</accession>
<dbReference type="Gene3D" id="2.10.90.10">
    <property type="entry name" value="Cystine-knot cytokines"/>
    <property type="match status" value="1"/>
</dbReference>
<comment type="subunit">
    <text evidence="10">Homodimeric or heterodimeric through association with alpha and beta subunits, linked by one or more disulfide bonds. Inhibins are heterodimers of one alpha and one beta subunit. Activins are homo- or heterodimers of beta subunits only.</text>
</comment>
<sequence length="373" mass="41889">MLQRHFSSPFWSKGHSHFPSHPRCLRLSLSSPQAHIPTLLLNAGSVPSWIKPPSDCPSCRMPPLEPSAEKAFLIEVAKQQILQKLNLSERPNITHPVPRVAVANALRRLHMGKGWTDGMGHFSSWEKTESDEQGYEIISFAETAKDRIHQAMHVLKAQLWLYLKAHENITIKIYAAGQSPLVLGEQHLGSQGSGWHTFSLMPALQNFFEHEDKTLRLELHCKSCHPNIMSLMATGSNSHQPFLVVKAKIKESGHRVTKRSLSCDQNSDLCCRKDYYINFRDIGWNDWIFKPEGYQINYCMGECPMHLAGVPGVAASFHTTVFNLVKANNIPISGHSCCVPTQRRALSLLYFDPNSNLIKTDIPDMVVDACGCS</sequence>
<dbReference type="PROSITE" id="PS00250">
    <property type="entry name" value="TGF_BETA_1"/>
    <property type="match status" value="1"/>
</dbReference>
<dbReference type="PANTHER" id="PTHR11848">
    <property type="entry name" value="TGF-BETA FAMILY"/>
    <property type="match status" value="1"/>
</dbReference>
<dbReference type="Ensembl" id="ENSLLTT00000000199.1">
    <property type="protein sequence ID" value="ENSLLTP00000000194.1"/>
    <property type="gene ID" value="ENSLLTG00000000155.1"/>
</dbReference>
<dbReference type="Proteomes" id="UP000694406">
    <property type="component" value="Unplaced"/>
</dbReference>
<keyword evidence="7 11" id="KW-0339">Growth factor</keyword>
<dbReference type="InterPro" id="IPR015615">
    <property type="entry name" value="TGF-beta-rel"/>
</dbReference>
<keyword evidence="4" id="KW-0964">Secreted</keyword>
<dbReference type="InterPro" id="IPR001318">
    <property type="entry name" value="Inhibin_betaC"/>
</dbReference>
<dbReference type="Pfam" id="PF00688">
    <property type="entry name" value="TGFb_propeptide"/>
    <property type="match status" value="1"/>
</dbReference>
<evidence type="ECO:0000256" key="1">
    <source>
        <dbReference type="ARBA" id="ARBA00002588"/>
    </source>
</evidence>
<organism evidence="13 14">
    <name type="scientific">Laticauda laticaudata</name>
    <name type="common">Blue-ringed sea krait</name>
    <name type="synonym">Blue-lipped sea krait</name>
    <dbReference type="NCBI Taxonomy" id="8630"/>
    <lineage>
        <taxon>Eukaryota</taxon>
        <taxon>Metazoa</taxon>
        <taxon>Chordata</taxon>
        <taxon>Craniata</taxon>
        <taxon>Vertebrata</taxon>
        <taxon>Euteleostomi</taxon>
        <taxon>Lepidosauria</taxon>
        <taxon>Squamata</taxon>
        <taxon>Bifurcata</taxon>
        <taxon>Unidentata</taxon>
        <taxon>Episquamata</taxon>
        <taxon>Toxicofera</taxon>
        <taxon>Serpentes</taxon>
        <taxon>Colubroidea</taxon>
        <taxon>Elapidae</taxon>
        <taxon>Laticaudinae</taxon>
        <taxon>Laticauda</taxon>
    </lineage>
</organism>
<evidence type="ECO:0000256" key="3">
    <source>
        <dbReference type="ARBA" id="ARBA00006656"/>
    </source>
</evidence>
<dbReference type="GeneTree" id="ENSGT00940000160065"/>
<feature type="domain" description="TGF-beta family profile" evidence="12">
    <location>
        <begin position="256"/>
        <end position="373"/>
    </location>
</feature>
<dbReference type="SUPFAM" id="SSF57501">
    <property type="entry name" value="Cystine-knot cytokines"/>
    <property type="match status" value="1"/>
</dbReference>
<dbReference type="InterPro" id="IPR001111">
    <property type="entry name" value="TGF-b_propeptide"/>
</dbReference>
<dbReference type="InterPro" id="IPR017948">
    <property type="entry name" value="TGFb_CS"/>
</dbReference>
<dbReference type="GO" id="GO:0005615">
    <property type="term" value="C:extracellular space"/>
    <property type="evidence" value="ECO:0007669"/>
    <property type="project" value="TreeGrafter"/>
</dbReference>
<proteinExistence type="inferred from homology"/>
<evidence type="ECO:0000256" key="10">
    <source>
        <dbReference type="ARBA" id="ARBA00026046"/>
    </source>
</evidence>
<dbReference type="GO" id="GO:0005125">
    <property type="term" value="F:cytokine activity"/>
    <property type="evidence" value="ECO:0007669"/>
    <property type="project" value="TreeGrafter"/>
</dbReference>
<evidence type="ECO:0000256" key="8">
    <source>
        <dbReference type="ARBA" id="ARBA00023157"/>
    </source>
</evidence>
<evidence type="ECO:0000313" key="13">
    <source>
        <dbReference type="Ensembl" id="ENSLLTP00000000194.1"/>
    </source>
</evidence>
<comment type="subcellular location">
    <subcellularLocation>
        <location evidence="2">Secreted</location>
    </subcellularLocation>
</comment>
<reference evidence="13" key="2">
    <citation type="submission" date="2025-09" db="UniProtKB">
        <authorList>
            <consortium name="Ensembl"/>
        </authorList>
    </citation>
    <scope>IDENTIFICATION</scope>
</reference>
<comment type="function">
    <text evidence="1">Inhibins and activins inhibit and activate, respectively, the secretion of follitropin by the pituitary gland. Inhibins/activins are involved in regulating a number of diverse functions such as hypothalamic and pituitary hormone secretion, gonadal hormone secretion, germ cell development and maturation, erythroid differentiation, insulin secretion, nerve cell survival, embryonic axial development or bone growth, depending on their subunit composition. Inhibins appear to oppose the functions of activins.</text>
</comment>
<evidence type="ECO:0000256" key="2">
    <source>
        <dbReference type="ARBA" id="ARBA00004613"/>
    </source>
</evidence>
<protein>
    <recommendedName>
        <fullName evidence="12">TGF-beta family profile domain-containing protein</fullName>
    </recommendedName>
</protein>
<evidence type="ECO:0000256" key="5">
    <source>
        <dbReference type="ARBA" id="ARBA00022702"/>
    </source>
</evidence>
<dbReference type="InterPro" id="IPR001839">
    <property type="entry name" value="TGF-b_C"/>
</dbReference>
<evidence type="ECO:0000256" key="9">
    <source>
        <dbReference type="ARBA" id="ARBA00023180"/>
    </source>
</evidence>
<comment type="similarity">
    <text evidence="3 11">Belongs to the TGF-beta family.</text>
</comment>